<feature type="region of interest" description="Disordered" evidence="1">
    <location>
        <begin position="1"/>
        <end position="51"/>
    </location>
</feature>
<sequence>METEAPREDHIKRIKAQAPEDKGVKTPHLKSEDPNWQRYQGDLRDSTGGAVRRPVHGRVVSLPITSQATVEGQIDRGVTRRDRGRSLTPIDKLIDQSLGGFQDPHTLKRAQKYLSAKTRGIIKSAQRKSRGIETPPNT</sequence>
<reference evidence="2 3" key="1">
    <citation type="journal article" date="2015" name="Nature">
        <title>rRNA introns, odd ribosomes, and small enigmatic genomes across a large radiation of phyla.</title>
        <authorList>
            <person name="Brown C.T."/>
            <person name="Hug L.A."/>
            <person name="Thomas B.C."/>
            <person name="Sharon I."/>
            <person name="Castelle C.J."/>
            <person name="Singh A."/>
            <person name="Wilkins M.J."/>
            <person name="Williams K.H."/>
            <person name="Banfield J.F."/>
        </authorList>
    </citation>
    <scope>NUCLEOTIDE SEQUENCE [LARGE SCALE GENOMIC DNA]</scope>
</reference>
<proteinExistence type="predicted"/>
<dbReference type="AlphaFoldDB" id="A0A0G0TU22"/>
<gene>
    <name evidence="2" type="ORF">UU23_C0001G0090</name>
</gene>
<protein>
    <submittedName>
        <fullName evidence="2">Uncharacterized protein</fullName>
    </submittedName>
</protein>
<accession>A0A0G0TU22</accession>
<organism evidence="2 3">
    <name type="scientific">Candidatus Curtissbacteria bacterium GW2011_GWA1_40_9</name>
    <dbReference type="NCBI Taxonomy" id="1618408"/>
    <lineage>
        <taxon>Bacteria</taxon>
        <taxon>Candidatus Curtissiibacteriota</taxon>
    </lineage>
</organism>
<feature type="compositionally biased region" description="Basic and acidic residues" evidence="1">
    <location>
        <begin position="1"/>
        <end position="11"/>
    </location>
</feature>
<dbReference type="Proteomes" id="UP000034292">
    <property type="component" value="Unassembled WGS sequence"/>
</dbReference>
<dbReference type="EMBL" id="LBZV01000001">
    <property type="protein sequence ID" value="KKR78326.1"/>
    <property type="molecule type" value="Genomic_DNA"/>
</dbReference>
<feature type="compositionally biased region" description="Basic and acidic residues" evidence="1">
    <location>
        <begin position="18"/>
        <end position="45"/>
    </location>
</feature>
<dbReference type="STRING" id="1618408.UU23_C0001G0090"/>
<evidence type="ECO:0000313" key="3">
    <source>
        <dbReference type="Proteomes" id="UP000034292"/>
    </source>
</evidence>
<name>A0A0G0TU22_9BACT</name>
<comment type="caution">
    <text evidence="2">The sequence shown here is derived from an EMBL/GenBank/DDBJ whole genome shotgun (WGS) entry which is preliminary data.</text>
</comment>
<feature type="region of interest" description="Disordered" evidence="1">
    <location>
        <begin position="118"/>
        <end position="138"/>
    </location>
</feature>
<evidence type="ECO:0000313" key="2">
    <source>
        <dbReference type="EMBL" id="KKR78326.1"/>
    </source>
</evidence>
<evidence type="ECO:0000256" key="1">
    <source>
        <dbReference type="SAM" id="MobiDB-lite"/>
    </source>
</evidence>